<dbReference type="SUPFAM" id="SSF53335">
    <property type="entry name" value="S-adenosyl-L-methionine-dependent methyltransferases"/>
    <property type="match status" value="1"/>
</dbReference>
<comment type="catalytic activity">
    <reaction evidence="9">
        <text>a 2'-deoxycytidine in DNA + S-adenosyl-L-methionine = a 5-methyl-2'-deoxycytidine in DNA + S-adenosyl-L-homocysteine + H(+)</text>
        <dbReference type="Rhea" id="RHEA:13681"/>
        <dbReference type="Rhea" id="RHEA-COMP:11369"/>
        <dbReference type="Rhea" id="RHEA-COMP:11370"/>
        <dbReference type="ChEBI" id="CHEBI:15378"/>
        <dbReference type="ChEBI" id="CHEBI:57856"/>
        <dbReference type="ChEBI" id="CHEBI:59789"/>
        <dbReference type="ChEBI" id="CHEBI:85452"/>
        <dbReference type="ChEBI" id="CHEBI:85454"/>
        <dbReference type="EC" id="2.1.1.37"/>
    </reaction>
</comment>
<evidence type="ECO:0000256" key="2">
    <source>
        <dbReference type="ARBA" id="ARBA00022632"/>
    </source>
</evidence>
<dbReference type="NCBIfam" id="TIGR00675">
    <property type="entry name" value="dcm"/>
    <property type="match status" value="1"/>
</dbReference>
<accession>A0A0K1LQ98</accession>
<evidence type="ECO:0000256" key="9">
    <source>
        <dbReference type="RuleBase" id="RU000417"/>
    </source>
</evidence>
<evidence type="ECO:0000256" key="3">
    <source>
        <dbReference type="ARBA" id="ARBA00022679"/>
    </source>
</evidence>
<dbReference type="PROSITE" id="PS51679">
    <property type="entry name" value="SAM_MT_C5"/>
    <property type="match status" value="1"/>
</dbReference>
<dbReference type="GO" id="GO:0003886">
    <property type="term" value="F:DNA (cytosine-5-)-methyltransferase activity"/>
    <property type="evidence" value="ECO:0007669"/>
    <property type="project" value="UniProtKB-EC"/>
</dbReference>
<evidence type="ECO:0000256" key="8">
    <source>
        <dbReference type="RuleBase" id="RU000416"/>
    </source>
</evidence>
<evidence type="ECO:0000256" key="7">
    <source>
        <dbReference type="PROSITE-ProRule" id="PRU01016"/>
    </source>
</evidence>
<dbReference type="InterPro" id="IPR029063">
    <property type="entry name" value="SAM-dependent_MTases_sf"/>
</dbReference>
<dbReference type="EMBL" id="KT001919">
    <property type="protein sequence ID" value="AKU44707.1"/>
    <property type="molecule type" value="Genomic_DNA"/>
</dbReference>
<dbReference type="EC" id="2.1.1.37" evidence="9"/>
<dbReference type="PANTHER" id="PTHR46098:SF1">
    <property type="entry name" value="TRNA (CYTOSINE(38)-C(5))-METHYLTRANSFERASE"/>
    <property type="match status" value="1"/>
</dbReference>
<protein>
    <recommendedName>
        <fullName evidence="9">Cytosine-specific methyltransferase</fullName>
        <ecNumber evidence="9">2.1.1.37</ecNumber>
    </recommendedName>
</protein>
<keyword evidence="4 7" id="KW-0949">S-adenosyl-L-methionine</keyword>
<dbReference type="Gene3D" id="3.90.120.30">
    <property type="match status" value="1"/>
</dbReference>
<proteinExistence type="inferred from homology"/>
<evidence type="ECO:0000256" key="4">
    <source>
        <dbReference type="ARBA" id="ARBA00022691"/>
    </source>
</evidence>
<evidence type="ECO:0000256" key="5">
    <source>
        <dbReference type="ARBA" id="ARBA00023280"/>
    </source>
</evidence>
<dbReference type="PRINTS" id="PR00105">
    <property type="entry name" value="C5METTRFRASE"/>
</dbReference>
<dbReference type="InterPro" id="IPR050750">
    <property type="entry name" value="C5-MTase"/>
</dbReference>
<name>A0A0K1LQ98_9CAUD</name>
<dbReference type="CDD" id="cd00315">
    <property type="entry name" value="Cyt_C5_DNA_methylase"/>
    <property type="match status" value="1"/>
</dbReference>
<evidence type="ECO:0000256" key="1">
    <source>
        <dbReference type="ARBA" id="ARBA00022603"/>
    </source>
</evidence>
<sequence>MKIIDLCAGVGGVRLGFDKAFGGVECLLTSEIDKHAQQTYADNWGDENIQGDIFAIDENDVPDHDILLAGFPCQAFSKAGLKQGMLDPRGTIIFEILRIIRAKKPSVLFFENVPQLLTHDKGNTFKTIYRLLQDEGYDIHYQVMNTKDFGLPQRRERVFIVCFRDPVFFSFPVPPRTPTRVGDILEPDNDQYTISDRAWKGFRERKERNKANGKGFGYQAVTVDSVCTGTITAQYGKDGVQCLVLQEGKNPRRLSPRECFRLQGFPDSFIIPESKIQAYKQAGNSVSIPVIEAIAKQIKKALAQAKEE</sequence>
<dbReference type="PROSITE" id="PS00094">
    <property type="entry name" value="C5_MTASE_1"/>
    <property type="match status" value="1"/>
</dbReference>
<dbReference type="InterPro" id="IPR001525">
    <property type="entry name" value="C5_MeTfrase"/>
</dbReference>
<keyword evidence="3 7" id="KW-0808">Transferase</keyword>
<dbReference type="InterPro" id="IPR018117">
    <property type="entry name" value="C5_DNA_meth_AS"/>
</dbReference>
<dbReference type="Proteomes" id="UP000222117">
    <property type="component" value="Segment"/>
</dbReference>
<dbReference type="PANTHER" id="PTHR46098">
    <property type="entry name" value="TRNA (CYTOSINE(38)-C(5))-METHYLTRANSFERASE"/>
    <property type="match status" value="1"/>
</dbReference>
<dbReference type="Pfam" id="PF00145">
    <property type="entry name" value="DNA_methylase"/>
    <property type="match status" value="1"/>
</dbReference>
<gene>
    <name evidence="10" type="ORF">CPT_Miro123</name>
</gene>
<comment type="similarity">
    <text evidence="7 8">Belongs to the class I-like SAM-binding methyltransferase superfamily. C5-methyltransferase family.</text>
</comment>
<keyword evidence="1 7" id="KW-0489">Methyltransferase</keyword>
<keyword evidence="5" id="KW-0899">Viral immunoevasion</keyword>
<reference evidence="10 11" key="1">
    <citation type="journal article" date="2015" name="Genome Announc.">
        <title>Complete Genome Sequence of Klebsiella pneumoniae Carbapenemase-Producing K. pneumoniae Myophage Miro.</title>
        <authorList>
            <person name="Mijalis E.M."/>
            <person name="Lessor L.E."/>
            <person name="Cahill J.L."/>
            <person name="Rasche E.S."/>
            <person name="Kuty Everett G.F."/>
        </authorList>
    </citation>
    <scope>NUCLEOTIDE SEQUENCE [LARGE SCALE GENOMIC DNA]</scope>
</reference>
<dbReference type="GO" id="GO:0052170">
    <property type="term" value="P:symbiont-mediated suppression of host innate immune response"/>
    <property type="evidence" value="ECO:0007669"/>
    <property type="project" value="UniProtKB-KW"/>
</dbReference>
<keyword evidence="2" id="KW-0945">Host-virus interaction</keyword>
<dbReference type="InterPro" id="IPR031303">
    <property type="entry name" value="C5_meth_CS"/>
</dbReference>
<dbReference type="GO" id="GO:0099018">
    <property type="term" value="P:symbiont-mediated evasion of host restriction-modification system"/>
    <property type="evidence" value="ECO:0007669"/>
    <property type="project" value="UniProtKB-KW"/>
</dbReference>
<dbReference type="Gene3D" id="3.40.50.150">
    <property type="entry name" value="Vaccinia Virus protein VP39"/>
    <property type="match status" value="1"/>
</dbReference>
<dbReference type="PROSITE" id="PS00095">
    <property type="entry name" value="C5_MTASE_2"/>
    <property type="match status" value="1"/>
</dbReference>
<dbReference type="GO" id="GO:0032259">
    <property type="term" value="P:methylation"/>
    <property type="evidence" value="ECO:0007669"/>
    <property type="project" value="UniProtKB-KW"/>
</dbReference>
<evidence type="ECO:0000256" key="6">
    <source>
        <dbReference type="ARBA" id="ARBA00033479"/>
    </source>
</evidence>
<evidence type="ECO:0000313" key="11">
    <source>
        <dbReference type="Proteomes" id="UP000222117"/>
    </source>
</evidence>
<keyword evidence="2" id="KW-1090">Inhibition of host innate immune response by virus</keyword>
<feature type="active site" evidence="7">
    <location>
        <position position="73"/>
    </location>
</feature>
<keyword evidence="6" id="KW-1258">Restriction-modification system evasion by virus</keyword>
<organism evidence="10 11">
    <name type="scientific">Klebsiella phage Miro</name>
    <dbReference type="NCBI Taxonomy" id="1675608"/>
    <lineage>
        <taxon>Viruses</taxon>
        <taxon>Duplodnaviria</taxon>
        <taxon>Heunggongvirae</taxon>
        <taxon>Uroviricota</taxon>
        <taxon>Caudoviricetes</taxon>
        <taxon>Pantevenvirales</taxon>
        <taxon>Straboviridae</taxon>
        <taxon>Slopekvirus</taxon>
        <taxon>Klebsiella virus Miro</taxon>
    </lineage>
</organism>
<evidence type="ECO:0000313" key="10">
    <source>
        <dbReference type="EMBL" id="AKU44707.1"/>
    </source>
</evidence>